<reference evidence="2 3" key="1">
    <citation type="journal article" date="2014" name="Genome Biol. Evol.">
        <title>The genome of the myxosporean Thelohanellus kitauei shows adaptations to nutrient acquisition within its fish host.</title>
        <authorList>
            <person name="Yang Y."/>
            <person name="Xiong J."/>
            <person name="Zhou Z."/>
            <person name="Huo F."/>
            <person name="Miao W."/>
            <person name="Ran C."/>
            <person name="Liu Y."/>
            <person name="Zhang J."/>
            <person name="Feng J."/>
            <person name="Wang M."/>
            <person name="Wang M."/>
            <person name="Wang L."/>
            <person name="Yao B."/>
        </authorList>
    </citation>
    <scope>NUCLEOTIDE SEQUENCE [LARGE SCALE GENOMIC DNA]</scope>
    <source>
        <strain evidence="2">Wuqing</strain>
    </source>
</reference>
<feature type="domain" description="Nucleolar complex-associated protein 3 N-terminal" evidence="1">
    <location>
        <begin position="27"/>
        <end position="79"/>
    </location>
</feature>
<dbReference type="Pfam" id="PF07540">
    <property type="entry name" value="NOC3p"/>
    <property type="match status" value="1"/>
</dbReference>
<accession>A0A0C2N5A9</accession>
<sequence length="112" mass="12692">MAESTLNVASLLLKRKNIVDGFVTDFKSLYQSIVTDPYKNISQLTEYFSAYYKTDLPSVKSKILTQLTDIFVDLAPGYVCNINLVIKLTSQSWSKPKYDSIVSSIRKTLNKL</sequence>
<dbReference type="EMBL" id="JWZT01002598">
    <property type="protein sequence ID" value="KII69072.1"/>
    <property type="molecule type" value="Genomic_DNA"/>
</dbReference>
<dbReference type="AlphaFoldDB" id="A0A0C2N5A9"/>
<comment type="caution">
    <text evidence="2">The sequence shown here is derived from an EMBL/GenBank/DDBJ whole genome shotgun (WGS) entry which is preliminary data.</text>
</comment>
<keyword evidence="3" id="KW-1185">Reference proteome</keyword>
<protein>
    <recommendedName>
        <fullName evidence="1">Nucleolar complex-associated protein 3 N-terminal domain-containing protein</fullName>
    </recommendedName>
</protein>
<dbReference type="InterPro" id="IPR011501">
    <property type="entry name" value="Noc3_N"/>
</dbReference>
<name>A0A0C2N5A9_THEKT</name>
<evidence type="ECO:0000259" key="1">
    <source>
        <dbReference type="Pfam" id="PF07540"/>
    </source>
</evidence>
<gene>
    <name evidence="2" type="ORF">RF11_10626</name>
</gene>
<proteinExistence type="predicted"/>
<organism evidence="2 3">
    <name type="scientific">Thelohanellus kitauei</name>
    <name type="common">Myxosporean</name>
    <dbReference type="NCBI Taxonomy" id="669202"/>
    <lineage>
        <taxon>Eukaryota</taxon>
        <taxon>Metazoa</taxon>
        <taxon>Cnidaria</taxon>
        <taxon>Myxozoa</taxon>
        <taxon>Myxosporea</taxon>
        <taxon>Bivalvulida</taxon>
        <taxon>Platysporina</taxon>
        <taxon>Myxobolidae</taxon>
        <taxon>Thelohanellus</taxon>
    </lineage>
</organism>
<evidence type="ECO:0000313" key="3">
    <source>
        <dbReference type="Proteomes" id="UP000031668"/>
    </source>
</evidence>
<evidence type="ECO:0000313" key="2">
    <source>
        <dbReference type="EMBL" id="KII69072.1"/>
    </source>
</evidence>
<dbReference type="Proteomes" id="UP000031668">
    <property type="component" value="Unassembled WGS sequence"/>
</dbReference>